<evidence type="ECO:0000256" key="1">
    <source>
        <dbReference type="SAM" id="Phobius"/>
    </source>
</evidence>
<dbReference type="AlphaFoldDB" id="A0A845DAU4"/>
<dbReference type="InterPro" id="IPR053147">
    <property type="entry name" value="Hsp_HslJ-like"/>
</dbReference>
<name>A0A845DAU4_9BACT</name>
<dbReference type="PANTHER" id="PTHR35535:SF2">
    <property type="entry name" value="DUF306 DOMAIN-CONTAINING PROTEIN"/>
    <property type="match status" value="1"/>
</dbReference>
<comment type="caution">
    <text evidence="3">The sequence shown here is derived from an EMBL/GenBank/DDBJ whole genome shotgun (WGS) entry which is preliminary data.</text>
</comment>
<evidence type="ECO:0000313" key="3">
    <source>
        <dbReference type="EMBL" id="MYE38168.1"/>
    </source>
</evidence>
<dbReference type="Gene3D" id="2.40.128.270">
    <property type="match status" value="1"/>
</dbReference>
<sequence length="160" mass="17927">MKTLHRHKTSVVLISVMIFAIALYFFIVPILTEKANAPTDTPPSPLVLLQQNDWVWQDATLPDSTAIQPENSGPFVLKFNDGDVSSSTDCNTIRGTYKTKDTTLTFLDVSITEKGCPGSQDTDYFDYLTKTIMYTIKKNTLTLTADDGTIMIFTKMEKEQ</sequence>
<organism evidence="3 4">
    <name type="scientific">Candidatus Spechtbacteria bacterium SB0662_bin_43</name>
    <dbReference type="NCBI Taxonomy" id="2604897"/>
    <lineage>
        <taxon>Bacteria</taxon>
        <taxon>Candidatus Spechtiibacteriota</taxon>
    </lineage>
</organism>
<evidence type="ECO:0000259" key="2">
    <source>
        <dbReference type="Pfam" id="PF03724"/>
    </source>
</evidence>
<dbReference type="EMBL" id="VXOY01000011">
    <property type="protein sequence ID" value="MYE38168.1"/>
    <property type="molecule type" value="Genomic_DNA"/>
</dbReference>
<proteinExistence type="predicted"/>
<dbReference type="PANTHER" id="PTHR35535">
    <property type="entry name" value="HEAT SHOCK PROTEIN HSLJ"/>
    <property type="match status" value="1"/>
</dbReference>
<dbReference type="Pfam" id="PF03724">
    <property type="entry name" value="META"/>
    <property type="match status" value="1"/>
</dbReference>
<gene>
    <name evidence="3" type="ORF">F4X82_01450</name>
</gene>
<reference evidence="3 4" key="1">
    <citation type="submission" date="2019-09" db="EMBL/GenBank/DDBJ databases">
        <title>Characterisation of the sponge microbiome using genome-centric metagenomics.</title>
        <authorList>
            <person name="Engelberts J.P."/>
            <person name="Robbins S.J."/>
            <person name="De Goeij J.M."/>
            <person name="Aranda M."/>
            <person name="Bell S.C."/>
            <person name="Webster N.S."/>
        </authorList>
    </citation>
    <scope>NUCLEOTIDE SEQUENCE [LARGE SCALE GENOMIC DNA]</scope>
    <source>
        <strain evidence="3">SB0662_bin_43</strain>
    </source>
</reference>
<dbReference type="InterPro" id="IPR005184">
    <property type="entry name" value="DUF306_Meta_HslJ"/>
</dbReference>
<dbReference type="Proteomes" id="UP000449092">
    <property type="component" value="Unassembled WGS sequence"/>
</dbReference>
<feature type="domain" description="DUF306" evidence="2">
    <location>
        <begin position="50"/>
        <end position="153"/>
    </location>
</feature>
<keyword evidence="1" id="KW-0472">Membrane</keyword>
<protein>
    <submittedName>
        <fullName evidence="3">META domain-containing protein</fullName>
    </submittedName>
</protein>
<keyword evidence="1" id="KW-0812">Transmembrane</keyword>
<evidence type="ECO:0000313" key="4">
    <source>
        <dbReference type="Proteomes" id="UP000449092"/>
    </source>
</evidence>
<feature type="transmembrane region" description="Helical" evidence="1">
    <location>
        <begin position="12"/>
        <end position="31"/>
    </location>
</feature>
<dbReference type="InterPro" id="IPR038670">
    <property type="entry name" value="HslJ-like_sf"/>
</dbReference>
<keyword evidence="1" id="KW-1133">Transmembrane helix</keyword>
<accession>A0A845DAU4</accession>